<keyword evidence="2 8" id="KW-0963">Cytoplasm</keyword>
<comment type="caution">
    <text evidence="8">Lacks conserved residue(s) required for the propagation of feature annotation.</text>
</comment>
<dbReference type="OrthoDB" id="9807019at2"/>
<evidence type="ECO:0000256" key="2">
    <source>
        <dbReference type="ARBA" id="ARBA00022490"/>
    </source>
</evidence>
<evidence type="ECO:0000259" key="14">
    <source>
        <dbReference type="SMART" id="SM00760"/>
    </source>
</evidence>
<reference evidence="15 16" key="1">
    <citation type="submission" date="2017-07" db="EMBL/GenBank/DDBJ databases">
        <title>Analysis of two Campylobacter avium genomes and identification of a novel hippuricase gene.</title>
        <authorList>
            <person name="Miller W.G."/>
            <person name="Chapman M.H."/>
            <person name="Yee E."/>
            <person name="Revez J."/>
            <person name="Bono J.L."/>
            <person name="Rossi M."/>
        </authorList>
    </citation>
    <scope>NUCLEOTIDE SEQUENCE [LARGE SCALE GENOMIC DNA]</scope>
    <source>
        <strain evidence="15 16">LMG 24591</strain>
    </source>
</reference>
<dbReference type="KEGG" id="cavi:CAV_0001"/>
<organism evidence="15 16">
    <name type="scientific">Campylobacter avium LMG 24591</name>
    <dbReference type="NCBI Taxonomy" id="522484"/>
    <lineage>
        <taxon>Bacteria</taxon>
        <taxon>Pseudomonadati</taxon>
        <taxon>Campylobacterota</taxon>
        <taxon>Epsilonproteobacteria</taxon>
        <taxon>Campylobacterales</taxon>
        <taxon>Campylobacteraceae</taxon>
        <taxon>Campylobacter</taxon>
    </lineage>
</organism>
<evidence type="ECO:0000256" key="10">
    <source>
        <dbReference type="RuleBase" id="RU000577"/>
    </source>
</evidence>
<keyword evidence="16" id="KW-1185">Reference proteome</keyword>
<dbReference type="SMART" id="SM00760">
    <property type="entry name" value="Bac_DnaA_C"/>
    <property type="match status" value="1"/>
</dbReference>
<feature type="region of interest" description="Domain III, AAA+ region" evidence="8">
    <location>
        <begin position="99"/>
        <end position="315"/>
    </location>
</feature>
<dbReference type="RefSeq" id="WP_094324464.1">
    <property type="nucleotide sequence ID" value="NZ_CP022347.1"/>
</dbReference>
<keyword evidence="4 8" id="KW-0547">Nucleotide-binding</keyword>
<evidence type="ECO:0000256" key="8">
    <source>
        <dbReference type="HAMAP-Rule" id="MF_00377"/>
    </source>
</evidence>
<feature type="binding site" evidence="8">
    <location>
        <position position="145"/>
    </location>
    <ligand>
        <name>ATP</name>
        <dbReference type="ChEBI" id="CHEBI:30616"/>
    </ligand>
</feature>
<dbReference type="NCBIfam" id="TIGR00362">
    <property type="entry name" value="DnaA"/>
    <property type="match status" value="1"/>
</dbReference>
<dbReference type="SMART" id="SM00382">
    <property type="entry name" value="AAA"/>
    <property type="match status" value="1"/>
</dbReference>
<dbReference type="Pfam" id="PF08299">
    <property type="entry name" value="Bac_DnaA_C"/>
    <property type="match status" value="1"/>
</dbReference>
<dbReference type="PRINTS" id="PR00051">
    <property type="entry name" value="DNAA"/>
</dbReference>
<evidence type="ECO:0000259" key="13">
    <source>
        <dbReference type="SMART" id="SM00382"/>
    </source>
</evidence>
<accession>A0A222MVQ1</accession>
<comment type="subunit">
    <text evidence="8">Oligomerizes as a right-handed, spiral filament on DNA at oriC.</text>
</comment>
<dbReference type="GO" id="GO:0005737">
    <property type="term" value="C:cytoplasm"/>
    <property type="evidence" value="ECO:0007669"/>
    <property type="project" value="UniProtKB-SubCell"/>
</dbReference>
<evidence type="ECO:0000256" key="4">
    <source>
        <dbReference type="ARBA" id="ARBA00022741"/>
    </source>
</evidence>
<keyword evidence="6 8" id="KW-0446">Lipid-binding</keyword>
<dbReference type="EMBL" id="CP022347">
    <property type="protein sequence ID" value="ASQ29690.1"/>
    <property type="molecule type" value="Genomic_DNA"/>
</dbReference>
<feature type="binding site" evidence="8">
    <location>
        <position position="148"/>
    </location>
    <ligand>
        <name>ATP</name>
        <dbReference type="ChEBI" id="CHEBI:30616"/>
    </ligand>
</feature>
<feature type="binding site" evidence="8">
    <location>
        <position position="149"/>
    </location>
    <ligand>
        <name>ATP</name>
        <dbReference type="ChEBI" id="CHEBI:30616"/>
    </ligand>
</feature>
<dbReference type="PANTHER" id="PTHR30050">
    <property type="entry name" value="CHROMOSOMAL REPLICATION INITIATOR PROTEIN DNAA"/>
    <property type="match status" value="1"/>
</dbReference>
<dbReference type="Proteomes" id="UP000201169">
    <property type="component" value="Chromosome"/>
</dbReference>
<dbReference type="GO" id="GO:0006270">
    <property type="term" value="P:DNA replication initiation"/>
    <property type="evidence" value="ECO:0007669"/>
    <property type="project" value="UniProtKB-UniRule"/>
</dbReference>
<feature type="coiled-coil region" evidence="12">
    <location>
        <begin position="412"/>
        <end position="439"/>
    </location>
</feature>
<feature type="region of interest" description="Domain I, interacts with DnaA modulators" evidence="8">
    <location>
        <begin position="1"/>
        <end position="81"/>
    </location>
</feature>
<feature type="domain" description="AAA+ ATPase" evidence="13">
    <location>
        <begin position="134"/>
        <end position="260"/>
    </location>
</feature>
<comment type="subcellular location">
    <subcellularLocation>
        <location evidence="8">Cytoplasm</location>
    </subcellularLocation>
</comment>
<dbReference type="InterPro" id="IPR020591">
    <property type="entry name" value="Chromosome_initiator_DnaA-like"/>
</dbReference>
<evidence type="ECO:0000313" key="16">
    <source>
        <dbReference type="Proteomes" id="UP000201169"/>
    </source>
</evidence>
<gene>
    <name evidence="8 15" type="primary">dnaA</name>
    <name evidence="15" type="ORF">CAV_0001</name>
</gene>
<dbReference type="InterPro" id="IPR038454">
    <property type="entry name" value="DnaA_N_sf"/>
</dbReference>
<keyword evidence="12" id="KW-0175">Coiled coil</keyword>
<dbReference type="Gene3D" id="3.40.50.300">
    <property type="entry name" value="P-loop containing nucleotide triphosphate hydrolases"/>
    <property type="match status" value="1"/>
</dbReference>
<dbReference type="InterPro" id="IPR013159">
    <property type="entry name" value="DnaA_C"/>
</dbReference>
<dbReference type="InterPro" id="IPR003593">
    <property type="entry name" value="AAA+_ATPase"/>
</dbReference>
<feature type="region of interest" description="Domain IV, binds dsDNA" evidence="8">
    <location>
        <begin position="316"/>
        <end position="444"/>
    </location>
</feature>
<evidence type="ECO:0000256" key="11">
    <source>
        <dbReference type="RuleBase" id="RU004227"/>
    </source>
</evidence>
<keyword evidence="7 8" id="KW-0238">DNA-binding</keyword>
<dbReference type="SUPFAM" id="SSF48295">
    <property type="entry name" value="TrpR-like"/>
    <property type="match status" value="1"/>
</dbReference>
<dbReference type="PROSITE" id="PS01008">
    <property type="entry name" value="DNAA"/>
    <property type="match status" value="1"/>
</dbReference>
<dbReference type="CDD" id="cd00009">
    <property type="entry name" value="AAA"/>
    <property type="match status" value="1"/>
</dbReference>
<evidence type="ECO:0000256" key="6">
    <source>
        <dbReference type="ARBA" id="ARBA00023121"/>
    </source>
</evidence>
<dbReference type="Gene3D" id="1.10.8.60">
    <property type="match status" value="1"/>
</dbReference>
<comment type="domain">
    <text evidence="8">Domain I is involved in oligomerization and binding regulators, domain II is flexibile and of varying length in different bacteria, domain III forms the AAA+ region, while domain IV binds dsDNA.</text>
</comment>
<comment type="similarity">
    <text evidence="1 8 11">Belongs to the DnaA family.</text>
</comment>
<dbReference type="InterPro" id="IPR018312">
    <property type="entry name" value="Chromosome_initiator_DnaA_CS"/>
</dbReference>
<name>A0A222MVQ1_9BACT</name>
<dbReference type="AlphaFoldDB" id="A0A222MVQ1"/>
<dbReference type="InterPro" id="IPR010921">
    <property type="entry name" value="Trp_repressor/repl_initiator"/>
</dbReference>
<feature type="domain" description="Chromosomal replication initiator DnaA C-terminal" evidence="14">
    <location>
        <begin position="343"/>
        <end position="412"/>
    </location>
</feature>
<dbReference type="InterPro" id="IPR027417">
    <property type="entry name" value="P-loop_NTPase"/>
</dbReference>
<keyword evidence="3 8" id="KW-0235">DNA replication</keyword>
<dbReference type="Gene3D" id="1.10.1750.10">
    <property type="match status" value="1"/>
</dbReference>
<protein>
    <recommendedName>
        <fullName evidence="8 9">Chromosomal replication initiator protein DnaA</fullName>
    </recommendedName>
</protein>
<comment type="function">
    <text evidence="8 10">Plays an essential role in the initiation and regulation of chromosomal replication. ATP-DnaA binds to the origin of replication (oriC) to initiate formation of the DNA replication initiation complex once per cell cycle. Binds the DnaA box (a 9 base pair repeat at the origin) and separates the double-stranded (ds)DNA. Forms a right-handed helical filament on oriC DNA; dsDNA binds to the exterior of the filament while single-stranded (ss)DNA is stabiized in the filament's interior. The ATP-DnaA-oriC complex binds and stabilizes one strand of the AT-rich DNA unwinding element (DUE), permitting loading of DNA polymerase. After initiation quickly degrades to an ADP-DnaA complex that is not apt for DNA replication. Binds acidic phospholipids.</text>
</comment>
<dbReference type="InterPro" id="IPR001957">
    <property type="entry name" value="Chromosome_initiator_DnaA"/>
</dbReference>
<dbReference type="SUPFAM" id="SSF52540">
    <property type="entry name" value="P-loop containing nucleoside triphosphate hydrolases"/>
    <property type="match status" value="1"/>
</dbReference>
<dbReference type="GO" id="GO:0006275">
    <property type="term" value="P:regulation of DNA replication"/>
    <property type="evidence" value="ECO:0007669"/>
    <property type="project" value="UniProtKB-UniRule"/>
</dbReference>
<proteinExistence type="inferred from homology"/>
<dbReference type="GO" id="GO:0005886">
    <property type="term" value="C:plasma membrane"/>
    <property type="evidence" value="ECO:0007669"/>
    <property type="project" value="TreeGrafter"/>
</dbReference>
<dbReference type="PANTHER" id="PTHR30050:SF2">
    <property type="entry name" value="CHROMOSOMAL REPLICATION INITIATOR PROTEIN DNAA"/>
    <property type="match status" value="1"/>
</dbReference>
<dbReference type="Pfam" id="PF00308">
    <property type="entry name" value="Bac_DnaA"/>
    <property type="match status" value="1"/>
</dbReference>
<dbReference type="InterPro" id="IPR013317">
    <property type="entry name" value="DnaA_dom"/>
</dbReference>
<dbReference type="GO" id="GO:0003688">
    <property type="term" value="F:DNA replication origin binding"/>
    <property type="evidence" value="ECO:0007669"/>
    <property type="project" value="UniProtKB-UniRule"/>
</dbReference>
<dbReference type="GO" id="GO:0005524">
    <property type="term" value="F:ATP binding"/>
    <property type="evidence" value="ECO:0007669"/>
    <property type="project" value="UniProtKB-UniRule"/>
</dbReference>
<dbReference type="GO" id="GO:0008289">
    <property type="term" value="F:lipid binding"/>
    <property type="evidence" value="ECO:0007669"/>
    <property type="project" value="UniProtKB-KW"/>
</dbReference>
<evidence type="ECO:0000256" key="5">
    <source>
        <dbReference type="ARBA" id="ARBA00022840"/>
    </source>
</evidence>
<evidence type="ECO:0000256" key="12">
    <source>
        <dbReference type="SAM" id="Coils"/>
    </source>
</evidence>
<dbReference type="HAMAP" id="MF_00377">
    <property type="entry name" value="DnaA_bact"/>
    <property type="match status" value="1"/>
</dbReference>
<evidence type="ECO:0000313" key="15">
    <source>
        <dbReference type="EMBL" id="ASQ29690.1"/>
    </source>
</evidence>
<evidence type="ECO:0000256" key="7">
    <source>
        <dbReference type="ARBA" id="ARBA00023125"/>
    </source>
</evidence>
<dbReference type="Gene3D" id="3.30.300.180">
    <property type="match status" value="1"/>
</dbReference>
<dbReference type="CDD" id="cd06571">
    <property type="entry name" value="Bac_DnaA_C"/>
    <property type="match status" value="1"/>
</dbReference>
<sequence>MDARELLSAFKEKVSKSEFDTFISNLSLDDKLTKPDYIVFNAPNDLIAKFIQTRYANKISEHYEILSGNKAKVYIHGKNKKKSKQIPVQNTINLVQGDILIPDFTFDSFVVGPSNEYAYSVCKAVSNKKNLGKLYNPIFIYGPTGLGKTHLMQAVGNACAEFGKKIVNVVSTRFANDFVYHLENNILAKFREKYTSCDVLLIDDVQFLGKTDRIQDEFFSIFNEIKSKAGQIIVTSDNPPNMLRGITDRLKSRFANGIIADITQPELDTKKAIIRKKCEMNDIRLNDDIIFYIASSMGDNIREIEGMITNINAYSKIMGIEINLEIVKMIMKDHIKETKENISLDDIFEVICKEFNVKSADVKSNKKTSNIVKIKRIIIFLARELTTVSTPQLARVFSMKDHTSISHNIKKIREEIEKDNELQARINELKNKILIKRRNESEIM</sequence>
<evidence type="ECO:0000256" key="9">
    <source>
        <dbReference type="NCBIfam" id="TIGR00362"/>
    </source>
</evidence>
<evidence type="ECO:0000256" key="1">
    <source>
        <dbReference type="ARBA" id="ARBA00006583"/>
    </source>
</evidence>
<keyword evidence="5 8" id="KW-0067">ATP-binding</keyword>
<evidence type="ECO:0000256" key="3">
    <source>
        <dbReference type="ARBA" id="ARBA00022705"/>
    </source>
</evidence>
<feature type="binding site" evidence="8">
    <location>
        <position position="147"/>
    </location>
    <ligand>
        <name>ATP</name>
        <dbReference type="ChEBI" id="CHEBI:30616"/>
    </ligand>
</feature>